<name>A0ABS5L8P5_9ACTN</name>
<keyword evidence="2" id="KW-1185">Reference proteome</keyword>
<proteinExistence type="predicted"/>
<dbReference type="EMBL" id="JAAFYZ010000396">
    <property type="protein sequence ID" value="MBS2554539.1"/>
    <property type="molecule type" value="Genomic_DNA"/>
</dbReference>
<evidence type="ECO:0008006" key="3">
    <source>
        <dbReference type="Google" id="ProtNLM"/>
    </source>
</evidence>
<dbReference type="Proteomes" id="UP000730482">
    <property type="component" value="Unassembled WGS sequence"/>
</dbReference>
<dbReference type="RefSeq" id="WP_212022100.1">
    <property type="nucleotide sequence ID" value="NZ_JAAFYZ010000396.1"/>
</dbReference>
<protein>
    <recommendedName>
        <fullName evidence="3">PAS domain-containing protein</fullName>
    </recommendedName>
</protein>
<reference evidence="1 2" key="1">
    <citation type="submission" date="2020-02" db="EMBL/GenBank/DDBJ databases">
        <title>Acidophilic actinobacteria isolated from forest soil.</title>
        <authorList>
            <person name="Golinska P."/>
        </authorList>
    </citation>
    <scope>NUCLEOTIDE SEQUENCE [LARGE SCALE GENOMIC DNA]</scope>
    <source>
        <strain evidence="1 2">NL8</strain>
    </source>
</reference>
<gene>
    <name evidence="1" type="ORF">KGQ19_47570</name>
</gene>
<evidence type="ECO:0000313" key="2">
    <source>
        <dbReference type="Proteomes" id="UP000730482"/>
    </source>
</evidence>
<sequence>MSADPALDRIAACFENSLLYASPAAQEFFGTTTDRFITAQLKVFDGDPAELGAVFLNMYREICGLANPLSAGILAPSLGPEQILTGLQFYLAHGGVQLYLRRHPAAQHR</sequence>
<organism evidence="1 2">
    <name type="scientific">Catenulispora pinistramenti</name>
    <dbReference type="NCBI Taxonomy" id="2705254"/>
    <lineage>
        <taxon>Bacteria</taxon>
        <taxon>Bacillati</taxon>
        <taxon>Actinomycetota</taxon>
        <taxon>Actinomycetes</taxon>
        <taxon>Catenulisporales</taxon>
        <taxon>Catenulisporaceae</taxon>
        <taxon>Catenulispora</taxon>
    </lineage>
</organism>
<comment type="caution">
    <text evidence="1">The sequence shown here is derived from an EMBL/GenBank/DDBJ whole genome shotgun (WGS) entry which is preliminary data.</text>
</comment>
<accession>A0ABS5L8P5</accession>
<evidence type="ECO:0000313" key="1">
    <source>
        <dbReference type="EMBL" id="MBS2554539.1"/>
    </source>
</evidence>